<protein>
    <submittedName>
        <fullName evidence="1">Uncharacterized protein</fullName>
    </submittedName>
</protein>
<name>A0ABV0ZK93_9TELE</name>
<dbReference type="Proteomes" id="UP001469553">
    <property type="component" value="Unassembled WGS sequence"/>
</dbReference>
<proteinExistence type="predicted"/>
<evidence type="ECO:0000313" key="1">
    <source>
        <dbReference type="EMBL" id="MEQ2306247.1"/>
    </source>
</evidence>
<sequence length="117" mass="13201">MKLLCHKMPQPLQEVLRTFLSSLHLESDPDPGLGSEDPTALNLKPVLQNRSNVNPRSRVPLQALSGCSPTKPVTHYVHVNKNKAGLAELKQERSGTQWGRYRAICIRCVSDFFSYMR</sequence>
<evidence type="ECO:0000313" key="2">
    <source>
        <dbReference type="Proteomes" id="UP001469553"/>
    </source>
</evidence>
<organism evidence="1 2">
    <name type="scientific">Ameca splendens</name>
    <dbReference type="NCBI Taxonomy" id="208324"/>
    <lineage>
        <taxon>Eukaryota</taxon>
        <taxon>Metazoa</taxon>
        <taxon>Chordata</taxon>
        <taxon>Craniata</taxon>
        <taxon>Vertebrata</taxon>
        <taxon>Euteleostomi</taxon>
        <taxon>Actinopterygii</taxon>
        <taxon>Neopterygii</taxon>
        <taxon>Teleostei</taxon>
        <taxon>Neoteleostei</taxon>
        <taxon>Acanthomorphata</taxon>
        <taxon>Ovalentaria</taxon>
        <taxon>Atherinomorphae</taxon>
        <taxon>Cyprinodontiformes</taxon>
        <taxon>Goodeidae</taxon>
        <taxon>Ameca</taxon>
    </lineage>
</organism>
<gene>
    <name evidence="1" type="ORF">AMECASPLE_006146</name>
</gene>
<dbReference type="EMBL" id="JAHRIP010066124">
    <property type="protein sequence ID" value="MEQ2306247.1"/>
    <property type="molecule type" value="Genomic_DNA"/>
</dbReference>
<accession>A0ABV0ZK93</accession>
<keyword evidence="2" id="KW-1185">Reference proteome</keyword>
<comment type="caution">
    <text evidence="1">The sequence shown here is derived from an EMBL/GenBank/DDBJ whole genome shotgun (WGS) entry which is preliminary data.</text>
</comment>
<reference evidence="1 2" key="1">
    <citation type="submission" date="2021-06" db="EMBL/GenBank/DDBJ databases">
        <authorList>
            <person name="Palmer J.M."/>
        </authorList>
    </citation>
    <scope>NUCLEOTIDE SEQUENCE [LARGE SCALE GENOMIC DNA]</scope>
    <source>
        <strain evidence="1 2">AS_MEX2019</strain>
        <tissue evidence="1">Muscle</tissue>
    </source>
</reference>